<evidence type="ECO:0000256" key="1">
    <source>
        <dbReference type="SAM" id="Phobius"/>
    </source>
</evidence>
<dbReference type="Pfam" id="PF13768">
    <property type="entry name" value="VWA_3"/>
    <property type="match status" value="1"/>
</dbReference>
<keyword evidence="1" id="KW-1133">Transmembrane helix</keyword>
<dbReference type="OrthoDB" id="9784383at2"/>
<sequence>MLRPHKKLILIDPKDTTLYPQRRKKQRRVWLSMTLLLALLAILSVLLAPWARANDAAQARHLATKAKPLINSPQLVFQQADNQQTPTLPVDQVINVNISGLVAYVNVQQVFINPYAMTLSAKYQFPLPEDAAVKHLTIKVADKEIIGKVMVKQTAQALYQQAKQQGKKASLVTQQRPNLFSNQIANIPAQSQVVVRLEFIMPVNFQQHQLSLNLPLAITNRYHSQYSAQAPDEHNVEFFANQANTLAKSQASITLSLNAGAELASLGSNSHPIVSEKLPNQAPGYLIRLADEAIIAHRDFNLHWQLQPSETPQVSSFSEKIADDYYTLLTIFPPHTEHERSFARDIIFIIDTSGSMQGASIVQAKASLQLALLQLSNADSFNIIAFNNHATLLFNNTKMATRHHLNQALQFINSLQADGGTEMYRPLSQALVMNKAQQQMEQALRQIVFITDGAVANEFELMQLLAQAPNNTRLFTVGIGAAPNGYFMKKAAQFGRGSATFIQQNSQVQRQISELMTKISQPAMRNIKLTFDRQAHPQLEVYPKSIPDLYLAEPLQIAIKSALPINSVQIDGETASSPWYQQVIIADNSPAAGIASLWARDKIADLIDTLVTGANTEQVKAQVIATSLAHQILSPYTSFIAIEKQRADMPLQAKSTIESQLSTLAQAHENLLLAMPKTALGWQLQCLFGAMLIVLALLALRWRKHNQQQP</sequence>
<dbReference type="SUPFAM" id="SSF53300">
    <property type="entry name" value="vWA-like"/>
    <property type="match status" value="1"/>
</dbReference>
<dbReference type="PANTHER" id="PTHR45737">
    <property type="entry name" value="VON WILLEBRAND FACTOR A DOMAIN-CONTAINING PROTEIN 5A"/>
    <property type="match status" value="1"/>
</dbReference>
<dbReference type="SMART" id="SM00609">
    <property type="entry name" value="VIT"/>
    <property type="match status" value="1"/>
</dbReference>
<proteinExistence type="predicted"/>
<dbReference type="RefSeq" id="WP_158088357.1">
    <property type="nucleotide sequence ID" value="NZ_FOBI01000016.1"/>
</dbReference>
<dbReference type="Pfam" id="PF08487">
    <property type="entry name" value="VIT"/>
    <property type="match status" value="1"/>
</dbReference>
<keyword evidence="1" id="KW-0472">Membrane</keyword>
<dbReference type="EMBL" id="FOBI01000016">
    <property type="protein sequence ID" value="SEL65177.1"/>
    <property type="molecule type" value="Genomic_DNA"/>
</dbReference>
<evidence type="ECO:0000313" key="4">
    <source>
        <dbReference type="EMBL" id="SEL65177.1"/>
    </source>
</evidence>
<feature type="transmembrane region" description="Helical" evidence="1">
    <location>
        <begin position="680"/>
        <end position="700"/>
    </location>
</feature>
<dbReference type="PROSITE" id="PS51468">
    <property type="entry name" value="VIT"/>
    <property type="match status" value="1"/>
</dbReference>
<dbReference type="InterPro" id="IPR036465">
    <property type="entry name" value="vWFA_dom_sf"/>
</dbReference>
<dbReference type="Proteomes" id="UP000199297">
    <property type="component" value="Unassembled WGS sequence"/>
</dbReference>
<dbReference type="AlphaFoldDB" id="A0A1H7S0M9"/>
<gene>
    <name evidence="4" type="ORF">SAMN05216262_11656</name>
</gene>
<dbReference type="InterPro" id="IPR002035">
    <property type="entry name" value="VWF_A"/>
</dbReference>
<accession>A0A1H7S0M9</accession>
<evidence type="ECO:0000259" key="3">
    <source>
        <dbReference type="PROSITE" id="PS51468"/>
    </source>
</evidence>
<evidence type="ECO:0000313" key="5">
    <source>
        <dbReference type="Proteomes" id="UP000199297"/>
    </source>
</evidence>
<name>A0A1H7S0M9_9GAMM</name>
<reference evidence="5" key="1">
    <citation type="submission" date="2016-10" db="EMBL/GenBank/DDBJ databases">
        <authorList>
            <person name="Varghese N."/>
            <person name="Submissions S."/>
        </authorList>
    </citation>
    <scope>NUCLEOTIDE SEQUENCE [LARGE SCALE GENOMIC DNA]</scope>
    <source>
        <strain evidence="5">CGMCC 1.9127</strain>
    </source>
</reference>
<protein>
    <submittedName>
        <fullName evidence="4">Ca-activated chloride channel family protein</fullName>
    </submittedName>
</protein>
<feature type="domain" description="VIT" evidence="3">
    <location>
        <begin position="73"/>
        <end position="201"/>
    </location>
</feature>
<dbReference type="InterPro" id="IPR022440">
    <property type="entry name" value="CHP03788"/>
</dbReference>
<evidence type="ECO:0000259" key="2">
    <source>
        <dbReference type="PROSITE" id="PS50234"/>
    </source>
</evidence>
<dbReference type="Gene3D" id="3.40.50.410">
    <property type="entry name" value="von Willebrand factor, type A domain"/>
    <property type="match status" value="1"/>
</dbReference>
<dbReference type="STRING" id="641665.GCA_002104455_00985"/>
<dbReference type="PROSITE" id="PS50234">
    <property type="entry name" value="VWFA"/>
    <property type="match status" value="1"/>
</dbReference>
<dbReference type="SMART" id="SM00327">
    <property type="entry name" value="VWA"/>
    <property type="match status" value="1"/>
</dbReference>
<keyword evidence="1" id="KW-0812">Transmembrane</keyword>
<dbReference type="PANTHER" id="PTHR45737:SF6">
    <property type="entry name" value="VON WILLEBRAND FACTOR A DOMAIN-CONTAINING PROTEIN 5A"/>
    <property type="match status" value="1"/>
</dbReference>
<feature type="domain" description="VWFA" evidence="2">
    <location>
        <begin position="345"/>
        <end position="519"/>
    </location>
</feature>
<keyword evidence="5" id="KW-1185">Reference proteome</keyword>
<dbReference type="InterPro" id="IPR013694">
    <property type="entry name" value="VIT"/>
</dbReference>
<organism evidence="4 5">
    <name type="scientific">Colwellia chukchiensis</name>
    <dbReference type="NCBI Taxonomy" id="641665"/>
    <lineage>
        <taxon>Bacteria</taxon>
        <taxon>Pseudomonadati</taxon>
        <taxon>Pseudomonadota</taxon>
        <taxon>Gammaproteobacteria</taxon>
        <taxon>Alteromonadales</taxon>
        <taxon>Colwelliaceae</taxon>
        <taxon>Colwellia</taxon>
    </lineage>
</organism>
<dbReference type="NCBIfam" id="TIGR03788">
    <property type="entry name" value="marine_srt_targ"/>
    <property type="match status" value="1"/>
</dbReference>